<name>A0AAX3MU77_9BACL</name>
<feature type="domain" description="WxL Interacting Protein peptidoglycan binding" evidence="3">
    <location>
        <begin position="28"/>
        <end position="140"/>
    </location>
</feature>
<reference evidence="4" key="1">
    <citation type="submission" date="2023-02" db="EMBL/GenBank/DDBJ databases">
        <title>Pathogen: clinical or host-associated sample.</title>
        <authorList>
            <person name="Hergert J."/>
            <person name="Casey R."/>
            <person name="Wagner J."/>
            <person name="Young E.L."/>
            <person name="Oakeson K.F."/>
        </authorList>
    </citation>
    <scope>NUCLEOTIDE SEQUENCE</scope>
    <source>
        <strain evidence="4">2022CK-00830</strain>
    </source>
</reference>
<dbReference type="RefSeq" id="WP_047911946.1">
    <property type="nucleotide sequence ID" value="NZ_CP118101.1"/>
</dbReference>
<dbReference type="InterPro" id="IPR010317">
    <property type="entry name" value="WxLIP_PGBD"/>
</dbReference>
<keyword evidence="1" id="KW-0472">Membrane</keyword>
<keyword evidence="1" id="KW-1133">Transmembrane helix</keyword>
<accession>A0AAX3MU77</accession>
<proteinExistence type="predicted"/>
<evidence type="ECO:0000256" key="1">
    <source>
        <dbReference type="SAM" id="Phobius"/>
    </source>
</evidence>
<dbReference type="Pfam" id="PF06030">
    <property type="entry name" value="WxLIP_PGBD"/>
    <property type="match status" value="1"/>
</dbReference>
<organism evidence="4 5">
    <name type="scientific">Paenibacillus urinalis</name>
    <dbReference type="NCBI Taxonomy" id="521520"/>
    <lineage>
        <taxon>Bacteria</taxon>
        <taxon>Bacillati</taxon>
        <taxon>Bacillota</taxon>
        <taxon>Bacilli</taxon>
        <taxon>Bacillales</taxon>
        <taxon>Paenibacillaceae</taxon>
        <taxon>Paenibacillus</taxon>
    </lineage>
</organism>
<dbReference type="Proteomes" id="UP001220962">
    <property type="component" value="Chromosome"/>
</dbReference>
<dbReference type="AlphaFoldDB" id="A0AAX3MU77"/>
<gene>
    <name evidence="4" type="ORF">PUW23_13920</name>
</gene>
<feature type="transmembrane region" description="Helical" evidence="1">
    <location>
        <begin position="316"/>
        <end position="335"/>
    </location>
</feature>
<sequence length="345" mass="38940">MLLKIWRTKIFCMLLLTLFAATASAADFNLSMNITDKKAKTLAGGFHAQVQPGSKQTFTVTVTNHSKDRQSEFYLYPADAVPKLNGGKDFTNYGEELTGPGKWIKTKPLRVTLPPLESQNYSFDVEFPEHLSYGQYISYIALQEYPEAVTADTQQQEVNFHTEALTKIGIQIIADYNPGQARTQFSFSDFKYEYLHNGLLSVSPYINNEGTILGKPEIEIQVVDTDTNTSLYKNKLSMESVYGGTEAESKFILQGLHLEQGGYKAVLTGQWKDEVFTKEFEFVLNRAEAAKSKQSLADKHLAKVLPQNNNGGISSLMIWCLLAIIFLLLSLLIRMRFKKNDERRD</sequence>
<evidence type="ECO:0000256" key="2">
    <source>
        <dbReference type="SAM" id="SignalP"/>
    </source>
</evidence>
<evidence type="ECO:0000313" key="5">
    <source>
        <dbReference type="Proteomes" id="UP001220962"/>
    </source>
</evidence>
<feature type="chain" id="PRO_5043489232" evidence="2">
    <location>
        <begin position="26"/>
        <end position="345"/>
    </location>
</feature>
<keyword evidence="1" id="KW-0812">Transmembrane</keyword>
<feature type="signal peptide" evidence="2">
    <location>
        <begin position="1"/>
        <end position="25"/>
    </location>
</feature>
<keyword evidence="2" id="KW-0732">Signal</keyword>
<evidence type="ECO:0000313" key="4">
    <source>
        <dbReference type="EMBL" id="WDH80656.1"/>
    </source>
</evidence>
<dbReference type="EMBL" id="CP118101">
    <property type="protein sequence ID" value="WDH80656.1"/>
    <property type="molecule type" value="Genomic_DNA"/>
</dbReference>
<protein>
    <submittedName>
        <fullName evidence="4">DUF916 domain-containing protein</fullName>
    </submittedName>
</protein>
<evidence type="ECO:0000259" key="3">
    <source>
        <dbReference type="Pfam" id="PF06030"/>
    </source>
</evidence>